<name>A0A8J7PGT5_9BACT</name>
<dbReference type="GO" id="GO:0004185">
    <property type="term" value="F:serine-type carboxypeptidase activity"/>
    <property type="evidence" value="ECO:0007669"/>
    <property type="project" value="InterPro"/>
</dbReference>
<evidence type="ECO:0000313" key="5">
    <source>
        <dbReference type="Proteomes" id="UP000664277"/>
    </source>
</evidence>
<evidence type="ECO:0000313" key="4">
    <source>
        <dbReference type="EMBL" id="MBN8659823.1"/>
    </source>
</evidence>
<dbReference type="PANTHER" id="PTHR30023:SF0">
    <property type="entry name" value="PENICILLIN-SENSITIVE CARBOXYPEPTIDASE A"/>
    <property type="match status" value="1"/>
</dbReference>
<dbReference type="PANTHER" id="PTHR30023">
    <property type="entry name" value="D-ALANYL-D-ALANINE CARBOXYPEPTIDASE"/>
    <property type="match status" value="1"/>
</dbReference>
<feature type="region of interest" description="Disordered" evidence="3">
    <location>
        <begin position="1"/>
        <end position="20"/>
    </location>
</feature>
<dbReference type="EMBL" id="JAFLCK010000005">
    <property type="protein sequence ID" value="MBN8659823.1"/>
    <property type="molecule type" value="Genomic_DNA"/>
</dbReference>
<dbReference type="AlphaFoldDB" id="A0A8J7PGT5"/>
<dbReference type="Gene3D" id="3.40.710.10">
    <property type="entry name" value="DD-peptidase/beta-lactamase superfamily"/>
    <property type="match status" value="2"/>
</dbReference>
<evidence type="ECO:0000256" key="2">
    <source>
        <dbReference type="ARBA" id="ARBA00022801"/>
    </source>
</evidence>
<dbReference type="InterPro" id="IPR000667">
    <property type="entry name" value="Peptidase_S13"/>
</dbReference>
<dbReference type="Pfam" id="PF02113">
    <property type="entry name" value="Peptidase_S13"/>
    <property type="match status" value="1"/>
</dbReference>
<dbReference type="PRINTS" id="PR00922">
    <property type="entry name" value="DADACBPTASE3"/>
</dbReference>
<dbReference type="Proteomes" id="UP000664277">
    <property type="component" value="Unassembled WGS sequence"/>
</dbReference>
<keyword evidence="4" id="KW-0645">Protease</keyword>
<dbReference type="SUPFAM" id="SSF56601">
    <property type="entry name" value="beta-lactamase/transpeptidase-like"/>
    <property type="match status" value="1"/>
</dbReference>
<dbReference type="InterPro" id="IPR012338">
    <property type="entry name" value="Beta-lactam/transpept-like"/>
</dbReference>
<comment type="caution">
    <text evidence="4">The sequence shown here is derived from an EMBL/GenBank/DDBJ whole genome shotgun (WGS) entry which is preliminary data.</text>
</comment>
<organism evidence="4 5">
    <name type="scientific">Candidatus Obscuribacter phosphatis</name>
    <dbReference type="NCBI Taxonomy" id="1906157"/>
    <lineage>
        <taxon>Bacteria</taxon>
        <taxon>Bacillati</taxon>
        <taxon>Candidatus Melainabacteria</taxon>
        <taxon>Candidatus Obscuribacterales</taxon>
        <taxon>Candidatus Obscuribacteraceae</taxon>
        <taxon>Candidatus Obscuribacter</taxon>
    </lineage>
</organism>
<keyword evidence="4" id="KW-0121">Carboxypeptidase</keyword>
<protein>
    <submittedName>
        <fullName evidence="4">D-alanyl-D-alanine carboxypeptidase</fullName>
    </submittedName>
</protein>
<dbReference type="GO" id="GO:0006508">
    <property type="term" value="P:proteolysis"/>
    <property type="evidence" value="ECO:0007669"/>
    <property type="project" value="InterPro"/>
</dbReference>
<proteinExistence type="inferred from homology"/>
<evidence type="ECO:0000256" key="1">
    <source>
        <dbReference type="ARBA" id="ARBA00006096"/>
    </source>
</evidence>
<evidence type="ECO:0000256" key="3">
    <source>
        <dbReference type="SAM" id="MobiDB-lite"/>
    </source>
</evidence>
<gene>
    <name evidence="4" type="ORF">J0M35_05635</name>
</gene>
<keyword evidence="2" id="KW-0378">Hydrolase</keyword>
<dbReference type="GO" id="GO:0000270">
    <property type="term" value="P:peptidoglycan metabolic process"/>
    <property type="evidence" value="ECO:0007669"/>
    <property type="project" value="TreeGrafter"/>
</dbReference>
<sequence>MAREAQKKLRVGKQSSVKQNSGKAAAKAAIGGDLNLAVKTWLNRPEIKHSRVGVEVMDLATGTVLFQSSGDKRHTPASTAKVITTACLYDLLGRDFVYKTKLLTAGTIKDGVLNGDLALETSEDPSFSRGDLASLVLSLRNFDGDKSGVKLQAVKGKIYQLSPNNGADNFHVHWLLEDFGQEWMPVSSSLVVDKNIAYSAGIPSTIKIDDGGSSLNSVLDGVLSADLASAFLIFDENTQTAKLCRGIASGSNGKPDPKVHKDGPFVVANPTAFNLALFSSTLAESGVEFDRRILRDSKVPGFLAKQPTLVLAEHSSKPLPQLIKLCLYESDNLYAQQFLRTIAQIGLNADKQGGGKLASKRTSDLEERGLARIGQWLSSIAVPNAEVILFDGCGLSRKNSVTPHALNLVLRYMAQKHPEYLDLLRSQGAGKGESGRFRFKTGAMETVRGITGVLDTAQGKKLAVTVLVNGHKASVSDVRIVIADLIERLRRVNIKEANSKEENKADKAPTVTESN</sequence>
<accession>A0A8J7PGT5</accession>
<comment type="similarity">
    <text evidence="1">Belongs to the peptidase S13 family.</text>
</comment>
<reference evidence="4" key="1">
    <citation type="submission" date="2021-02" db="EMBL/GenBank/DDBJ databases">
        <title>Genome-Resolved Metagenomics of a Microbial Community Performing Photosynthetic Biological Nutrient Removal.</title>
        <authorList>
            <person name="Mcdaniel E.A."/>
        </authorList>
    </citation>
    <scope>NUCLEOTIDE SEQUENCE</scope>
    <source>
        <strain evidence="4">UWPOB_OBS1</strain>
    </source>
</reference>